<keyword evidence="2" id="KW-0812">Transmembrane</keyword>
<evidence type="ECO:0000313" key="3">
    <source>
        <dbReference type="EMBL" id="KAK3172417.1"/>
    </source>
</evidence>
<feature type="compositionally biased region" description="Low complexity" evidence="1">
    <location>
        <begin position="567"/>
        <end position="584"/>
    </location>
</feature>
<dbReference type="AlphaFoldDB" id="A0AAD9Z9X9"/>
<comment type="caution">
    <text evidence="3">The sequence shown here is derived from an EMBL/GenBank/DDBJ whole genome shotgun (WGS) entry which is preliminary data.</text>
</comment>
<keyword evidence="2" id="KW-0472">Membrane</keyword>
<keyword evidence="4" id="KW-1185">Reference proteome</keyword>
<protein>
    <submittedName>
        <fullName evidence="3">Uncharacterized protein</fullName>
    </submittedName>
</protein>
<sequence>MYHPFKRRKVELDVEQFDDLAGRYGFQQGRQRARSLGQSSKKEMPNLPKIVLPPYEDQAFDVLKPSRQEVQSLHDSSEALEKQPTELRRRQLVSAPVYNGVQPTAKPVTTMVAVDVSDGKNIVSHVVEPMSAAGTVNVPGVGEVNVTDTSTPPAHTSNSANTPNVNNFVPGSVVPPAAIQASSARTAALQTQEAIANELYSVPQSAAPSATPEGHVAAASQSPMNIPEPSSQQVLSSPSTPLPSTPQSSTGSSSYFSSTPSPSPTPNPLANTLSPASNSTMSATSMSSSAAVSSSLSSLGSQSSAIAFLFAESTASQASMASISSTAAPASTLSGFMTSTRSGQSLSSGIAATPTTLNASASSSLASQSSASAATAASNSGAGAAGIGGSSTSTAATPTSSSRSGSGNDNAPPTPVLVGGIVGGVAGLALVLMLILLFFRRRRNKSGQRRIISPPLPQTVGQGSGPQSGSGTMTQRSSTAPIVGGILGRMRPLSSQTARTAATTDTAPSERGFQKISGRKLPSVLAAGGDGYGDNTAGPSTGSTGPPSTQRSPGVAPGQGPFAGLTPGLRPSQPSPSRSLSGSSFYRDSQGFYGGVVPDTEKTESSSSPLSSSPTTIAPLAAATGSPPQRDEVANMRPGPARTPVINQPGQVPVRPPQQPSPRPRGPPGPIAEFPRVRDGLGRSHPSQDGSRGSRFREDTTPP</sequence>
<feature type="region of interest" description="Disordered" evidence="1">
    <location>
        <begin position="446"/>
        <end position="478"/>
    </location>
</feature>
<accession>A0AAD9Z9X9</accession>
<feature type="region of interest" description="Disordered" evidence="1">
    <location>
        <begin position="205"/>
        <end position="283"/>
    </location>
</feature>
<organism evidence="3 4">
    <name type="scientific">Lepraria neglecta</name>
    <dbReference type="NCBI Taxonomy" id="209136"/>
    <lineage>
        <taxon>Eukaryota</taxon>
        <taxon>Fungi</taxon>
        <taxon>Dikarya</taxon>
        <taxon>Ascomycota</taxon>
        <taxon>Pezizomycotina</taxon>
        <taxon>Lecanoromycetes</taxon>
        <taxon>OSLEUM clade</taxon>
        <taxon>Lecanoromycetidae</taxon>
        <taxon>Lecanorales</taxon>
        <taxon>Lecanorineae</taxon>
        <taxon>Stereocaulaceae</taxon>
        <taxon>Lepraria</taxon>
    </lineage>
</organism>
<feature type="compositionally biased region" description="Low complexity" evidence="1">
    <location>
        <begin position="274"/>
        <end position="283"/>
    </location>
</feature>
<feature type="compositionally biased region" description="Low complexity" evidence="1">
    <location>
        <begin position="605"/>
        <end position="614"/>
    </location>
</feature>
<feature type="compositionally biased region" description="Low complexity" evidence="1">
    <location>
        <begin position="390"/>
        <end position="407"/>
    </location>
</feature>
<feature type="compositionally biased region" description="Pro residues" evidence="1">
    <location>
        <begin position="654"/>
        <end position="670"/>
    </location>
</feature>
<feature type="compositionally biased region" description="Low complexity" evidence="1">
    <location>
        <begin position="536"/>
        <end position="554"/>
    </location>
</feature>
<feature type="compositionally biased region" description="Low complexity" evidence="1">
    <location>
        <begin position="497"/>
        <end position="507"/>
    </location>
</feature>
<evidence type="ECO:0000256" key="1">
    <source>
        <dbReference type="SAM" id="MobiDB-lite"/>
    </source>
</evidence>
<keyword evidence="2" id="KW-1133">Transmembrane helix</keyword>
<feature type="compositionally biased region" description="Low complexity" evidence="1">
    <location>
        <begin position="245"/>
        <end position="260"/>
    </location>
</feature>
<name>A0AAD9Z9X9_9LECA</name>
<feature type="region of interest" description="Disordered" evidence="1">
    <location>
        <begin position="491"/>
        <end position="703"/>
    </location>
</feature>
<gene>
    <name evidence="3" type="ORF">OEA41_005738</name>
</gene>
<proteinExistence type="predicted"/>
<feature type="compositionally biased region" description="Low complexity" evidence="1">
    <location>
        <begin position="227"/>
        <end position="239"/>
    </location>
</feature>
<evidence type="ECO:0000256" key="2">
    <source>
        <dbReference type="SAM" id="Phobius"/>
    </source>
</evidence>
<dbReference type="Proteomes" id="UP001276659">
    <property type="component" value="Unassembled WGS sequence"/>
</dbReference>
<feature type="transmembrane region" description="Helical" evidence="2">
    <location>
        <begin position="416"/>
        <end position="439"/>
    </location>
</feature>
<reference evidence="3" key="1">
    <citation type="submission" date="2022-11" db="EMBL/GenBank/DDBJ databases">
        <title>Chromosomal genome sequence assembly and mating type (MAT) locus characterization of the leprose asexual lichenized fungus Lepraria neglecta (Nyl.) Erichsen.</title>
        <authorList>
            <person name="Allen J.L."/>
            <person name="Pfeffer B."/>
        </authorList>
    </citation>
    <scope>NUCLEOTIDE SEQUENCE</scope>
    <source>
        <strain evidence="3">Allen 5258</strain>
    </source>
</reference>
<dbReference type="EMBL" id="JASNWA010000007">
    <property type="protein sequence ID" value="KAK3172417.1"/>
    <property type="molecule type" value="Genomic_DNA"/>
</dbReference>
<feature type="region of interest" description="Disordered" evidence="1">
    <location>
        <begin position="382"/>
        <end position="411"/>
    </location>
</feature>
<evidence type="ECO:0000313" key="4">
    <source>
        <dbReference type="Proteomes" id="UP001276659"/>
    </source>
</evidence>
<feature type="region of interest" description="Disordered" evidence="1">
    <location>
        <begin position="28"/>
        <end position="48"/>
    </location>
</feature>